<evidence type="ECO:0000256" key="1">
    <source>
        <dbReference type="SAM" id="MobiDB-lite"/>
    </source>
</evidence>
<dbReference type="EMBL" id="KZ852088">
    <property type="protein sequence ID" value="RDH27524.1"/>
    <property type="molecule type" value="Genomic_DNA"/>
</dbReference>
<dbReference type="STRING" id="1341132.A0A3F3PKR9"/>
<keyword evidence="3" id="KW-1185">Reference proteome</keyword>
<reference evidence="2 3" key="1">
    <citation type="submission" date="2018-07" db="EMBL/GenBank/DDBJ databases">
        <title>The genomes of Aspergillus section Nigri reveals drivers in fungal speciation.</title>
        <authorList>
            <consortium name="DOE Joint Genome Institute"/>
            <person name="Vesth T.C."/>
            <person name="Nybo J."/>
            <person name="Theobald S."/>
            <person name="Brandl J."/>
            <person name="Frisvad J.C."/>
            <person name="Nielsen K.F."/>
            <person name="Lyhne E.K."/>
            <person name="Kogle M.E."/>
            <person name="Kuo A."/>
            <person name="Riley R."/>
            <person name="Clum A."/>
            <person name="Nolan M."/>
            <person name="Lipzen A."/>
            <person name="Salamov A."/>
            <person name="Henrissat B."/>
            <person name="Wiebenga A."/>
            <person name="De vries R.P."/>
            <person name="Grigoriev I.V."/>
            <person name="Mortensen U.H."/>
            <person name="Andersen M.R."/>
            <person name="Baker S.E."/>
        </authorList>
    </citation>
    <scope>NUCLEOTIDE SEQUENCE [LARGE SCALE GENOMIC DNA]</scope>
    <source>
        <strain evidence="2 3">CBS 139.54b</strain>
    </source>
</reference>
<feature type="region of interest" description="Disordered" evidence="1">
    <location>
        <begin position="76"/>
        <end position="96"/>
    </location>
</feature>
<proteinExistence type="predicted"/>
<evidence type="ECO:0000313" key="2">
    <source>
        <dbReference type="EMBL" id="RDH27524.1"/>
    </source>
</evidence>
<organism evidence="2 3">
    <name type="scientific">Aspergillus welwitschiae</name>
    <dbReference type="NCBI Taxonomy" id="1341132"/>
    <lineage>
        <taxon>Eukaryota</taxon>
        <taxon>Fungi</taxon>
        <taxon>Dikarya</taxon>
        <taxon>Ascomycota</taxon>
        <taxon>Pezizomycotina</taxon>
        <taxon>Eurotiomycetes</taxon>
        <taxon>Eurotiomycetidae</taxon>
        <taxon>Eurotiales</taxon>
        <taxon>Aspergillaceae</taxon>
        <taxon>Aspergillus</taxon>
        <taxon>Aspergillus subgen. Circumdati</taxon>
    </lineage>
</organism>
<evidence type="ECO:0000313" key="3">
    <source>
        <dbReference type="Proteomes" id="UP000253729"/>
    </source>
</evidence>
<dbReference type="Proteomes" id="UP000253729">
    <property type="component" value="Unassembled WGS sequence"/>
</dbReference>
<dbReference type="AlphaFoldDB" id="A0A3F3PKR9"/>
<gene>
    <name evidence="2" type="ORF">BDQ94DRAFT_153686</name>
</gene>
<dbReference type="RefSeq" id="XP_026620546.1">
    <property type="nucleotide sequence ID" value="XM_026768173.1"/>
</dbReference>
<accession>A0A3F3PKR9</accession>
<name>A0A3F3PKR9_9EURO</name>
<dbReference type="GeneID" id="38136529"/>
<sequence>MRPLAVDQTLPLPENPCKIYDPGFFLDGPATGSLLGFPGLAKMNMQLEDYVSLEESDPNQDAFALLSQGTNGISVNELSVQDTHANPPHSEYSAFP</sequence>
<protein>
    <submittedName>
        <fullName evidence="2">Uncharacterized protein</fullName>
    </submittedName>
</protein>